<geneLocation type="plasmid" evidence="2 3">
    <name>PPGU16_p1</name>
</geneLocation>
<dbReference type="KEGG" id="plad:PPGU16_70360"/>
<name>A0A7I8C0E2_9BURK</name>
<dbReference type="Proteomes" id="UP000510888">
    <property type="component" value="Plasmid PPGU16_p1"/>
</dbReference>
<sequence>MHIFLDTKTKANKSTPTPARKYRPRVPEITGSRPEGFFANNLNSVIAAPTTEAAVRNAGVSAARRKRLVGSALISNGPQLTISIDPREKGISSRNAKKTTYDLVLSFIMF</sequence>
<gene>
    <name evidence="2" type="ORF">PPGU16_70360</name>
</gene>
<evidence type="ECO:0000256" key="1">
    <source>
        <dbReference type="SAM" id="MobiDB-lite"/>
    </source>
</evidence>
<accession>A0A7I8C0E2</accession>
<reference evidence="2 3" key="1">
    <citation type="journal article" date="2020" name="Genes (Basel)">
        <title>Genomic Comparison of Insect Gut Symbionts from Divergent Burkholderia Subclades.</title>
        <authorList>
            <person name="Takeshita K."/>
            <person name="Kikuchi Y."/>
        </authorList>
    </citation>
    <scope>NUCLEOTIDE SEQUENCE [LARGE SCALE GENOMIC DNA]</scope>
    <source>
        <strain evidence="2 3">PGU16</strain>
        <plasmid evidence="2 3">PPGU16_p1</plasmid>
    </source>
</reference>
<protein>
    <submittedName>
        <fullName evidence="2">Uncharacterized protein</fullName>
    </submittedName>
</protein>
<evidence type="ECO:0000313" key="2">
    <source>
        <dbReference type="EMBL" id="BCF93969.1"/>
    </source>
</evidence>
<proteinExistence type="predicted"/>
<evidence type="ECO:0000313" key="3">
    <source>
        <dbReference type="Proteomes" id="UP000510888"/>
    </source>
</evidence>
<organism evidence="2 3">
    <name type="scientific">Paraburkholderia largidicola</name>
    <dbReference type="NCBI Taxonomy" id="3014751"/>
    <lineage>
        <taxon>Bacteria</taxon>
        <taxon>Pseudomonadati</taxon>
        <taxon>Pseudomonadota</taxon>
        <taxon>Betaproteobacteria</taxon>
        <taxon>Burkholderiales</taxon>
        <taxon>Burkholderiaceae</taxon>
        <taxon>Paraburkholderia</taxon>
    </lineage>
</organism>
<dbReference type="EMBL" id="AP023176">
    <property type="protein sequence ID" value="BCF93969.1"/>
    <property type="molecule type" value="Genomic_DNA"/>
</dbReference>
<dbReference type="AlphaFoldDB" id="A0A7I8C0E2"/>
<feature type="region of interest" description="Disordered" evidence="1">
    <location>
        <begin position="1"/>
        <end position="34"/>
    </location>
</feature>
<keyword evidence="3" id="KW-1185">Reference proteome</keyword>
<keyword evidence="2" id="KW-0614">Plasmid</keyword>